<dbReference type="RefSeq" id="WP_050429886.1">
    <property type="nucleotide sequence ID" value="NZ_CP012159.1"/>
</dbReference>
<protein>
    <recommendedName>
        <fullName evidence="4">Phospholipase/carboxylesterase/thioesterase domain-containing protein</fullName>
    </recommendedName>
</protein>
<dbReference type="Gene3D" id="3.40.50.1820">
    <property type="entry name" value="alpha/beta hydrolase"/>
    <property type="match status" value="1"/>
</dbReference>
<dbReference type="InterPro" id="IPR029058">
    <property type="entry name" value="AB_hydrolase_fold"/>
</dbReference>
<evidence type="ECO:0000313" key="2">
    <source>
        <dbReference type="EMBL" id="AKT37534.1"/>
    </source>
</evidence>
<dbReference type="EMBL" id="CP012159">
    <property type="protein sequence ID" value="AKT37534.1"/>
    <property type="molecule type" value="Genomic_DNA"/>
</dbReference>
<sequence length="337" mass="35231">MRGALSLALLLTTACATREHIDLPLSPGASRASLRGPHDAPPDDLGRAAPGSASDDPASTSSPNSPSSRGAGASSPPDRPLPDACSGDLPPLASSSPFLALPVERHRPAVVSLPLGATSPRPVLVVAHGAGDRPEWQCGVWREIVQDHGFVLCVRGFPTNRYVPEAHTGYFYTDHHALGREITLALDALRARFPQHVDATAPAYAGFSQGAIMGAMLLPGHPARFARAALVEGGDGLFQEWNIPAAQRFRAHGGERVLFACGRSRCAELARTSAFYLRRGGVEARVLHARGAGHSYGGSMATAVGEAFGWVVEGDARWCLGGSEEGNATATATGEGR</sequence>
<feature type="region of interest" description="Disordered" evidence="1">
    <location>
        <begin position="24"/>
        <end position="87"/>
    </location>
</feature>
<evidence type="ECO:0000313" key="3">
    <source>
        <dbReference type="Proteomes" id="UP000067626"/>
    </source>
</evidence>
<gene>
    <name evidence="2" type="ORF">CMC5_016750</name>
</gene>
<evidence type="ECO:0000256" key="1">
    <source>
        <dbReference type="SAM" id="MobiDB-lite"/>
    </source>
</evidence>
<dbReference type="KEGG" id="ccro:CMC5_016750"/>
<accession>A0A0K1E9K6</accession>
<organism evidence="2 3">
    <name type="scientific">Chondromyces crocatus</name>
    <dbReference type="NCBI Taxonomy" id="52"/>
    <lineage>
        <taxon>Bacteria</taxon>
        <taxon>Pseudomonadati</taxon>
        <taxon>Myxococcota</taxon>
        <taxon>Polyangia</taxon>
        <taxon>Polyangiales</taxon>
        <taxon>Polyangiaceae</taxon>
        <taxon>Chondromyces</taxon>
    </lineage>
</organism>
<name>A0A0K1E9K6_CHOCO</name>
<dbReference type="AlphaFoldDB" id="A0A0K1E9K6"/>
<evidence type="ECO:0008006" key="4">
    <source>
        <dbReference type="Google" id="ProtNLM"/>
    </source>
</evidence>
<feature type="compositionally biased region" description="Low complexity" evidence="1">
    <location>
        <begin position="48"/>
        <end position="76"/>
    </location>
</feature>
<dbReference type="PROSITE" id="PS51257">
    <property type="entry name" value="PROKAR_LIPOPROTEIN"/>
    <property type="match status" value="1"/>
</dbReference>
<keyword evidence="3" id="KW-1185">Reference proteome</keyword>
<feature type="compositionally biased region" description="Basic and acidic residues" evidence="1">
    <location>
        <begin position="36"/>
        <end position="46"/>
    </location>
</feature>
<dbReference type="OrthoDB" id="5510472at2"/>
<dbReference type="SUPFAM" id="SSF53474">
    <property type="entry name" value="alpha/beta-Hydrolases"/>
    <property type="match status" value="1"/>
</dbReference>
<proteinExistence type="predicted"/>
<dbReference type="Proteomes" id="UP000067626">
    <property type="component" value="Chromosome"/>
</dbReference>
<reference evidence="2 3" key="1">
    <citation type="submission" date="2015-07" db="EMBL/GenBank/DDBJ databases">
        <title>Genome analysis of myxobacterium Chondromyces crocatus Cm c5 reveals a high potential for natural compound synthesis and the genetic basis for the loss of fruiting body formation.</title>
        <authorList>
            <person name="Zaburannyi N."/>
            <person name="Bunk B."/>
            <person name="Maier J."/>
            <person name="Overmann J."/>
            <person name="Mueller R."/>
        </authorList>
    </citation>
    <scope>NUCLEOTIDE SEQUENCE [LARGE SCALE GENOMIC DNA]</scope>
    <source>
        <strain evidence="2 3">Cm c5</strain>
    </source>
</reference>